<name>A0A1N6ELG0_9SPHN</name>
<dbReference type="RefSeq" id="WP_074205089.1">
    <property type="nucleotide sequence ID" value="NZ_FSQW01000002.1"/>
</dbReference>
<dbReference type="OrthoDB" id="7708793at2"/>
<evidence type="ECO:0000313" key="1">
    <source>
        <dbReference type="EMBL" id="SIN83838.1"/>
    </source>
</evidence>
<keyword evidence="2" id="KW-1185">Reference proteome</keyword>
<reference evidence="2" key="1">
    <citation type="submission" date="2016-11" db="EMBL/GenBank/DDBJ databases">
        <authorList>
            <person name="Varghese N."/>
            <person name="Submissions S."/>
        </authorList>
    </citation>
    <scope>NUCLEOTIDE SEQUENCE [LARGE SCALE GENOMIC DNA]</scope>
    <source>
        <strain evidence="2">DSM 22363</strain>
    </source>
</reference>
<dbReference type="EMBL" id="FSQW01000002">
    <property type="protein sequence ID" value="SIN83838.1"/>
    <property type="molecule type" value="Genomic_DNA"/>
</dbReference>
<accession>A0A1N6ELG0</accession>
<protein>
    <submittedName>
        <fullName evidence="1">Uncharacterized protein</fullName>
    </submittedName>
</protein>
<proteinExistence type="predicted"/>
<gene>
    <name evidence="1" type="ORF">SAMN02745824_1985</name>
</gene>
<evidence type="ECO:0000313" key="2">
    <source>
        <dbReference type="Proteomes" id="UP000185192"/>
    </source>
</evidence>
<dbReference type="Proteomes" id="UP000185192">
    <property type="component" value="Unassembled WGS sequence"/>
</dbReference>
<organism evidence="1 2">
    <name type="scientific">Parasphingorhabdus marina DSM 22363</name>
    <dbReference type="NCBI Taxonomy" id="1123272"/>
    <lineage>
        <taxon>Bacteria</taxon>
        <taxon>Pseudomonadati</taxon>
        <taxon>Pseudomonadota</taxon>
        <taxon>Alphaproteobacteria</taxon>
        <taxon>Sphingomonadales</taxon>
        <taxon>Sphingomonadaceae</taxon>
        <taxon>Parasphingorhabdus</taxon>
    </lineage>
</organism>
<dbReference type="AlphaFoldDB" id="A0A1N6ELG0"/>
<sequence length="74" mass="8311">MQEPYEDALAAARAELEKARALLQQDISEYPHPISGCDYQYVRLISDRTRIANCLHALDNQPFVATPRVLEPAG</sequence>
<dbReference type="STRING" id="1123272.SAMN02745824_1985"/>